<comment type="subcellular location">
    <subcellularLocation>
        <location evidence="2">Endoplasmic reticulum lumen</location>
    </subcellularLocation>
</comment>
<protein>
    <recommendedName>
        <fullName evidence="4">protein disulfide-isomerase</fullName>
        <ecNumber evidence="4">5.3.4.1</ecNumber>
    </recommendedName>
</protein>
<dbReference type="PANTHER" id="PTHR18929:SF132">
    <property type="entry name" value="PROTEIN DISULFIDE-ISOMERASE A3"/>
    <property type="match status" value="1"/>
</dbReference>
<dbReference type="Proteomes" id="UP000636800">
    <property type="component" value="Chromosome 1"/>
</dbReference>
<dbReference type="EC" id="5.3.4.1" evidence="4"/>
<dbReference type="CDD" id="cd02961">
    <property type="entry name" value="PDI_a_family"/>
    <property type="match status" value="1"/>
</dbReference>
<evidence type="ECO:0000256" key="11">
    <source>
        <dbReference type="RuleBase" id="RU004208"/>
    </source>
</evidence>
<feature type="domain" description="Thioredoxin" evidence="12">
    <location>
        <begin position="232"/>
        <end position="360"/>
    </location>
</feature>
<evidence type="ECO:0000256" key="6">
    <source>
        <dbReference type="ARBA" id="ARBA00022737"/>
    </source>
</evidence>
<keyword evidence="5" id="KW-0732">Signal</keyword>
<comment type="similarity">
    <text evidence="3 11">Belongs to the protein disulfide isomerase family.</text>
</comment>
<dbReference type="FunFam" id="3.40.30.10:FF:000143">
    <property type="entry name" value="Protein disulfide-isomerase"/>
    <property type="match status" value="1"/>
</dbReference>
<keyword evidence="10" id="KW-0676">Redox-active center</keyword>
<evidence type="ECO:0000313" key="14">
    <source>
        <dbReference type="Proteomes" id="UP000636800"/>
    </source>
</evidence>
<evidence type="ECO:0000256" key="5">
    <source>
        <dbReference type="ARBA" id="ARBA00022729"/>
    </source>
</evidence>
<evidence type="ECO:0000259" key="12">
    <source>
        <dbReference type="PROSITE" id="PS51352"/>
    </source>
</evidence>
<dbReference type="CDD" id="cd02981">
    <property type="entry name" value="PDI_b_family"/>
    <property type="match status" value="1"/>
</dbReference>
<evidence type="ECO:0000313" key="13">
    <source>
        <dbReference type="EMBL" id="KAG0499768.1"/>
    </source>
</evidence>
<dbReference type="InterPro" id="IPR036249">
    <property type="entry name" value="Thioredoxin-like_sf"/>
</dbReference>
<proteinExistence type="inferred from homology"/>
<organism evidence="13 14">
    <name type="scientific">Vanilla planifolia</name>
    <name type="common">Vanilla</name>
    <dbReference type="NCBI Taxonomy" id="51239"/>
    <lineage>
        <taxon>Eukaryota</taxon>
        <taxon>Viridiplantae</taxon>
        <taxon>Streptophyta</taxon>
        <taxon>Embryophyta</taxon>
        <taxon>Tracheophyta</taxon>
        <taxon>Spermatophyta</taxon>
        <taxon>Magnoliopsida</taxon>
        <taxon>Liliopsida</taxon>
        <taxon>Asparagales</taxon>
        <taxon>Orchidaceae</taxon>
        <taxon>Vanilloideae</taxon>
        <taxon>Vanilleae</taxon>
        <taxon>Vanilla</taxon>
    </lineage>
</organism>
<evidence type="ECO:0000256" key="1">
    <source>
        <dbReference type="ARBA" id="ARBA00001182"/>
    </source>
</evidence>
<dbReference type="PROSITE" id="PS51352">
    <property type="entry name" value="THIOREDOXIN_2"/>
    <property type="match status" value="1"/>
</dbReference>
<dbReference type="GO" id="GO:0034976">
    <property type="term" value="P:response to endoplasmic reticulum stress"/>
    <property type="evidence" value="ECO:0007669"/>
    <property type="project" value="TreeGrafter"/>
</dbReference>
<dbReference type="InterPro" id="IPR017937">
    <property type="entry name" value="Thioredoxin_CS"/>
</dbReference>
<dbReference type="NCBIfam" id="TIGR01126">
    <property type="entry name" value="pdi_dom"/>
    <property type="match status" value="1"/>
</dbReference>
<keyword evidence="7" id="KW-0256">Endoplasmic reticulum</keyword>
<gene>
    <name evidence="13" type="ORF">HPP92_004459</name>
</gene>
<evidence type="ECO:0000256" key="4">
    <source>
        <dbReference type="ARBA" id="ARBA00012723"/>
    </source>
</evidence>
<keyword evidence="14" id="KW-1185">Reference proteome</keyword>
<dbReference type="InterPro" id="IPR005788">
    <property type="entry name" value="PDI_thioredoxin-like_dom"/>
</dbReference>
<evidence type="ECO:0000256" key="9">
    <source>
        <dbReference type="ARBA" id="ARBA00023235"/>
    </source>
</evidence>
<evidence type="ECO:0000256" key="8">
    <source>
        <dbReference type="ARBA" id="ARBA00023157"/>
    </source>
</evidence>
<comment type="caution">
    <text evidence="13">The sequence shown here is derived from an EMBL/GenBank/DDBJ whole genome shotgun (WGS) entry which is preliminary data.</text>
</comment>
<keyword evidence="6" id="KW-0677">Repeat</keyword>
<sequence length="375" mass="42012">MSGVKSSLLVVMPYEDFYSMDLCGHCKRLEPEYEKAASILSKHDPPIVLAKVDANDEANKDIASAYEIGLFEEYAGEEFENYIIVAEKLRADYDFSHTSDSELLRRGDAGVKAPIVRLFKPFDELFVDFQDFDVDALKSFIETASIPVVTTFDKDPLNHPYLMKFFNNPNAKAMLFVNFSEVYFDSFKTTFYDVAKSYKGTKISFLLGDLDASKGAFSILALKKIKFPLSFFKTDGNLTPFKKVRANSEVNNEPVKVVVADSLHDVVFKSGKNVLLEFYAPWCGHCKELAPILDEVAVSLQADSDVIIAKMDATANDVPKNFDVAGYPTLYFVSATGKLVQYEGGRTAEDIINFIKENKDALAEPVKHDFVKDEL</sequence>
<evidence type="ECO:0000256" key="7">
    <source>
        <dbReference type="ARBA" id="ARBA00022824"/>
    </source>
</evidence>
<dbReference type="EMBL" id="JADCNL010000001">
    <property type="protein sequence ID" value="KAG0499768.1"/>
    <property type="molecule type" value="Genomic_DNA"/>
</dbReference>
<evidence type="ECO:0000256" key="3">
    <source>
        <dbReference type="ARBA" id="ARBA00006347"/>
    </source>
</evidence>
<accession>A0A835RZH0</accession>
<dbReference type="Gene3D" id="3.40.30.10">
    <property type="entry name" value="Glutaredoxin"/>
    <property type="match status" value="2"/>
</dbReference>
<dbReference type="GO" id="GO:0003756">
    <property type="term" value="F:protein disulfide isomerase activity"/>
    <property type="evidence" value="ECO:0007669"/>
    <property type="project" value="UniProtKB-EC"/>
</dbReference>
<dbReference type="PROSITE" id="PS00194">
    <property type="entry name" value="THIOREDOXIN_1"/>
    <property type="match status" value="1"/>
</dbReference>
<reference evidence="13 14" key="1">
    <citation type="journal article" date="2020" name="Nat. Food">
        <title>A phased Vanilla planifolia genome enables genetic improvement of flavour and production.</title>
        <authorList>
            <person name="Hasing T."/>
            <person name="Tang H."/>
            <person name="Brym M."/>
            <person name="Khazi F."/>
            <person name="Huang T."/>
            <person name="Chambers A.H."/>
        </authorList>
    </citation>
    <scope>NUCLEOTIDE SEQUENCE [LARGE SCALE GENOMIC DNA]</scope>
    <source>
        <tissue evidence="13">Leaf</tissue>
    </source>
</reference>
<dbReference type="GO" id="GO:0005788">
    <property type="term" value="C:endoplasmic reticulum lumen"/>
    <property type="evidence" value="ECO:0007669"/>
    <property type="project" value="UniProtKB-SubCell"/>
</dbReference>
<dbReference type="CDD" id="cd02995">
    <property type="entry name" value="PDI_a_PDI_a'_C"/>
    <property type="match status" value="1"/>
</dbReference>
<comment type="catalytic activity">
    <reaction evidence="1">
        <text>Catalyzes the rearrangement of -S-S- bonds in proteins.</text>
        <dbReference type="EC" id="5.3.4.1"/>
    </reaction>
</comment>
<evidence type="ECO:0000256" key="10">
    <source>
        <dbReference type="ARBA" id="ARBA00023284"/>
    </source>
</evidence>
<keyword evidence="9" id="KW-0413">Isomerase</keyword>
<dbReference type="GO" id="GO:0006457">
    <property type="term" value="P:protein folding"/>
    <property type="evidence" value="ECO:0007669"/>
    <property type="project" value="TreeGrafter"/>
</dbReference>
<dbReference type="InterPro" id="IPR013766">
    <property type="entry name" value="Thioredoxin_domain"/>
</dbReference>
<dbReference type="PRINTS" id="PR00421">
    <property type="entry name" value="THIOREDOXIN"/>
</dbReference>
<evidence type="ECO:0000256" key="2">
    <source>
        <dbReference type="ARBA" id="ARBA00004319"/>
    </source>
</evidence>
<dbReference type="AlphaFoldDB" id="A0A835RZH0"/>
<dbReference type="PANTHER" id="PTHR18929">
    <property type="entry name" value="PROTEIN DISULFIDE ISOMERASE"/>
    <property type="match status" value="1"/>
</dbReference>
<dbReference type="SUPFAM" id="SSF52833">
    <property type="entry name" value="Thioredoxin-like"/>
    <property type="match status" value="3"/>
</dbReference>
<name>A0A835RZH0_VANPL</name>
<keyword evidence="8" id="KW-1015">Disulfide bond</keyword>
<dbReference type="Pfam" id="PF13848">
    <property type="entry name" value="Thioredoxin_6"/>
    <property type="match status" value="1"/>
</dbReference>
<dbReference type="Pfam" id="PF00085">
    <property type="entry name" value="Thioredoxin"/>
    <property type="match status" value="2"/>
</dbReference>